<protein>
    <submittedName>
        <fullName evidence="3">Uncharacterized protein</fullName>
    </submittedName>
</protein>
<evidence type="ECO:0000256" key="2">
    <source>
        <dbReference type="SAM" id="Phobius"/>
    </source>
</evidence>
<comment type="caution">
    <text evidence="3">The sequence shown here is derived from an EMBL/GenBank/DDBJ whole genome shotgun (WGS) entry which is preliminary data.</text>
</comment>
<organism evidence="3 4">
    <name type="scientific">Sphagnurus paluster</name>
    <dbReference type="NCBI Taxonomy" id="117069"/>
    <lineage>
        <taxon>Eukaryota</taxon>
        <taxon>Fungi</taxon>
        <taxon>Dikarya</taxon>
        <taxon>Basidiomycota</taxon>
        <taxon>Agaricomycotina</taxon>
        <taxon>Agaricomycetes</taxon>
        <taxon>Agaricomycetidae</taxon>
        <taxon>Agaricales</taxon>
        <taxon>Tricholomatineae</taxon>
        <taxon>Lyophyllaceae</taxon>
        <taxon>Sphagnurus</taxon>
    </lineage>
</organism>
<keyword evidence="2" id="KW-0472">Membrane</keyword>
<evidence type="ECO:0000256" key="1">
    <source>
        <dbReference type="SAM" id="MobiDB-lite"/>
    </source>
</evidence>
<evidence type="ECO:0000313" key="4">
    <source>
        <dbReference type="Proteomes" id="UP000717328"/>
    </source>
</evidence>
<gene>
    <name evidence="3" type="ORF">H0H81_011766</name>
</gene>
<proteinExistence type="predicted"/>
<name>A0A9P7K299_9AGAR</name>
<dbReference type="Proteomes" id="UP000717328">
    <property type="component" value="Unassembled WGS sequence"/>
</dbReference>
<accession>A0A9P7K299</accession>
<evidence type="ECO:0000313" key="3">
    <source>
        <dbReference type="EMBL" id="KAG5635306.1"/>
    </source>
</evidence>
<feature type="region of interest" description="Disordered" evidence="1">
    <location>
        <begin position="20"/>
        <end position="40"/>
    </location>
</feature>
<feature type="transmembrane region" description="Helical" evidence="2">
    <location>
        <begin position="454"/>
        <end position="474"/>
    </location>
</feature>
<keyword evidence="4" id="KW-1185">Reference proteome</keyword>
<dbReference type="EMBL" id="JABCKI010006125">
    <property type="protein sequence ID" value="KAG5635306.1"/>
    <property type="molecule type" value="Genomic_DNA"/>
</dbReference>
<keyword evidence="2" id="KW-0812">Transmembrane</keyword>
<keyword evidence="2" id="KW-1133">Transmembrane helix</keyword>
<sequence>MGSNLISCSTYPPKLDISSVPQAQSSHTLRPSPQSTVTDYHSYSHSHISLPSIITNDLRPQILEKTESESPVRDEPEGDVVSVKFETFSHSRIRPFVPEGIKRYDRNVKIPKEYTDYRIAPLTTSFDMPNLPAGWTPCFHPEGGLYFFHKDKRVFTDANLYQHEILSRVLSDIEAIEKFLRVHNIRRSSWIDLVLELEQGDDPDTLYYLIDHSNRSVFFLDEFDASNLLIWQEVDGVSTPTHVNQIISATSTVPYSVEDLQKMLNLVNSMEKCTDGSFHGSTRVLSCLMFVFVRQRFYNFHGQPCARLERDQSVYEQTQNKRSWLIVSLSPILFFAPEVHLRALEKVWIDGITRTVLWKEFVGKLYDEWQEFTLYGTVLLNANVAFLAIQSVDENHTDSRSLAQIASYTSIAASLGSIILGLLLVRQYRSKGRDVVEATGYLHRRSNKIMGMETLAIMFALPYALLMWGCHMDIHRVSDPMLHLDGLGTATAIHR</sequence>
<feature type="transmembrane region" description="Helical" evidence="2">
    <location>
        <begin position="405"/>
        <end position="425"/>
    </location>
</feature>
<reference evidence="3" key="1">
    <citation type="submission" date="2021-02" db="EMBL/GenBank/DDBJ databases">
        <authorList>
            <person name="Nieuwenhuis M."/>
            <person name="Van De Peppel L.J.J."/>
        </authorList>
    </citation>
    <scope>NUCLEOTIDE SEQUENCE</scope>
    <source>
        <strain evidence="3">D49</strain>
    </source>
</reference>
<dbReference type="OrthoDB" id="2657661at2759"/>
<dbReference type="AlphaFoldDB" id="A0A9P7K299"/>
<reference evidence="3" key="2">
    <citation type="submission" date="2021-10" db="EMBL/GenBank/DDBJ databases">
        <title>Phylogenomics reveals ancestral predisposition of the termite-cultivated fungus Termitomyces towards a domesticated lifestyle.</title>
        <authorList>
            <person name="Auxier B."/>
            <person name="Grum-Grzhimaylo A."/>
            <person name="Cardenas M.E."/>
            <person name="Lodge J.D."/>
            <person name="Laessoe T."/>
            <person name="Pedersen O."/>
            <person name="Smith M.E."/>
            <person name="Kuyper T.W."/>
            <person name="Franco-Molano E.A."/>
            <person name="Baroni T.J."/>
            <person name="Aanen D.K."/>
        </authorList>
    </citation>
    <scope>NUCLEOTIDE SEQUENCE</scope>
    <source>
        <strain evidence="3">D49</strain>
    </source>
</reference>